<evidence type="ECO:0000256" key="1">
    <source>
        <dbReference type="SAM" id="Phobius"/>
    </source>
</evidence>
<dbReference type="InterPro" id="IPR021762">
    <property type="entry name" value="DUF3325"/>
</dbReference>
<keyword evidence="3" id="KW-1185">Reference proteome</keyword>
<sequence length="108" mass="11312">MMAFALAYSGFTALCLAMARHHEQILGRRAVTPRRRRLLSGLGFLLLAAALASLVLAEGWGMGTLLWLGLLTTAANLLVLSVCYMPRAAPAISAGFLVLGLVSTLAGA</sequence>
<keyword evidence="1" id="KW-0812">Transmembrane</keyword>
<comment type="caution">
    <text evidence="2">The sequence shown here is derived from an EMBL/GenBank/DDBJ whole genome shotgun (WGS) entry which is preliminary data.</text>
</comment>
<gene>
    <name evidence="2" type="ORF">CR165_17050</name>
</gene>
<name>A0A2U1V0T5_9PROT</name>
<keyword evidence="1" id="KW-1133">Transmembrane helix</keyword>
<organism evidence="2 3">
    <name type="scientific">Teichococcus aestuarii</name>
    <dbReference type="NCBI Taxonomy" id="568898"/>
    <lineage>
        <taxon>Bacteria</taxon>
        <taxon>Pseudomonadati</taxon>
        <taxon>Pseudomonadota</taxon>
        <taxon>Alphaproteobacteria</taxon>
        <taxon>Acetobacterales</taxon>
        <taxon>Roseomonadaceae</taxon>
        <taxon>Roseomonas</taxon>
    </lineage>
</organism>
<feature type="transmembrane region" description="Helical" evidence="1">
    <location>
        <begin position="38"/>
        <end position="57"/>
    </location>
</feature>
<dbReference type="Pfam" id="PF11804">
    <property type="entry name" value="DUF3325"/>
    <property type="match status" value="1"/>
</dbReference>
<feature type="transmembrane region" description="Helical" evidence="1">
    <location>
        <begin position="64"/>
        <end position="82"/>
    </location>
</feature>
<keyword evidence="1" id="KW-0472">Membrane</keyword>
<evidence type="ECO:0000313" key="2">
    <source>
        <dbReference type="EMBL" id="PWC27522.1"/>
    </source>
</evidence>
<proteinExistence type="predicted"/>
<dbReference type="AlphaFoldDB" id="A0A2U1V0T5"/>
<accession>A0A2U1V0T5</accession>
<dbReference type="RefSeq" id="WP_109518159.1">
    <property type="nucleotide sequence ID" value="NZ_PDOA01000013.1"/>
</dbReference>
<feature type="transmembrane region" description="Helical" evidence="1">
    <location>
        <begin position="88"/>
        <end position="107"/>
    </location>
</feature>
<dbReference type="Proteomes" id="UP000245048">
    <property type="component" value="Unassembled WGS sequence"/>
</dbReference>
<evidence type="ECO:0000313" key="3">
    <source>
        <dbReference type="Proteomes" id="UP000245048"/>
    </source>
</evidence>
<dbReference type="EMBL" id="PDOA01000013">
    <property type="protein sequence ID" value="PWC27522.1"/>
    <property type="molecule type" value="Genomic_DNA"/>
</dbReference>
<reference evidence="3" key="1">
    <citation type="submission" date="2017-10" db="EMBL/GenBank/DDBJ databases">
        <authorList>
            <person name="Toshchakov S.V."/>
            <person name="Goeva M.A."/>
        </authorList>
    </citation>
    <scope>NUCLEOTIDE SEQUENCE [LARGE SCALE GENOMIC DNA]</scope>
    <source>
        <strain evidence="3">JR1/69-1-13</strain>
    </source>
</reference>
<protein>
    <submittedName>
        <fullName evidence="2">Tat pathway signal protein</fullName>
    </submittedName>
</protein>